<dbReference type="PANTHER" id="PTHR43584">
    <property type="entry name" value="NUCLEOTIDYL TRANSFERASE"/>
    <property type="match status" value="1"/>
</dbReference>
<proteinExistence type="predicted"/>
<dbReference type="KEGG" id="sbg:SBG_1437"/>
<dbReference type="InterPro" id="IPR050065">
    <property type="entry name" value="GlmU-like"/>
</dbReference>
<dbReference type="Proteomes" id="UP000000289">
    <property type="component" value="Chromosome"/>
</dbReference>
<dbReference type="PANTHER" id="PTHR43584:SF2">
    <property type="entry name" value="NUCLEOSIDE-DIPHOSPHATE-SUGAR PYROPHOSPHORYLASES"/>
    <property type="match status" value="1"/>
</dbReference>
<dbReference type="Gene3D" id="2.160.10.10">
    <property type="entry name" value="Hexapeptide repeat proteins"/>
    <property type="match status" value="2"/>
</dbReference>
<dbReference type="InterPro" id="IPR011004">
    <property type="entry name" value="Trimer_LpxA-like_sf"/>
</dbReference>
<reference evidence="3 4" key="1">
    <citation type="journal article" date="2011" name="PLoS Pathog.">
        <title>Salmonella bongori provides insights into the evolution of the Salmonellae.</title>
        <authorList>
            <person name="Fookes M."/>
            <person name="Schroeder G.N."/>
            <person name="Langridge G.C."/>
            <person name="Blondel C.J."/>
            <person name="Mammina C."/>
            <person name="Connor T.R."/>
            <person name="Seth-Smith H."/>
            <person name="Vernikos G.S."/>
            <person name="Robinson K.S."/>
            <person name="Sanders M."/>
            <person name="Petty N.K."/>
            <person name="Kingsley R.A."/>
            <person name="Baumler A.J."/>
            <person name="Nuccio S.P."/>
            <person name="Contreras I."/>
            <person name="Santiviago C.A."/>
            <person name="Maskell D."/>
            <person name="Barrow P."/>
            <person name="Humphrey T."/>
            <person name="Nastasi A."/>
            <person name="Roberts M."/>
            <person name="Frankel G."/>
            <person name="Parkhill J."/>
            <person name="Dougan G."/>
            <person name="Thomson N.R."/>
        </authorList>
    </citation>
    <scope>NUCLEOTIDE SEQUENCE [LARGE SCALE GENOMIC DNA]</scope>
    <source>
        <strain evidence="4">ATCC 43975 / DSM 13772 / NCTC 12419</strain>
    </source>
</reference>
<dbReference type="AlphaFoldDB" id="A0A0K0HAV2"/>
<evidence type="ECO:0000313" key="3">
    <source>
        <dbReference type="EMBL" id="CCC30524.1"/>
    </source>
</evidence>
<evidence type="ECO:0000313" key="4">
    <source>
        <dbReference type="Proteomes" id="UP000000289"/>
    </source>
</evidence>
<dbReference type="Pfam" id="PF18836">
    <property type="entry name" value="B_solenoid_ydck"/>
    <property type="match status" value="1"/>
</dbReference>
<dbReference type="GeneID" id="44980447"/>
<dbReference type="EMBL" id="FR877557">
    <property type="protein sequence ID" value="CCC30524.1"/>
    <property type="molecule type" value="Genomic_DNA"/>
</dbReference>
<dbReference type="eggNOG" id="COG1044">
    <property type="taxonomic scope" value="Bacteria"/>
</dbReference>
<dbReference type="CDD" id="cd00208">
    <property type="entry name" value="LbetaH"/>
    <property type="match status" value="1"/>
</dbReference>
<dbReference type="GO" id="GO:0016746">
    <property type="term" value="F:acyltransferase activity"/>
    <property type="evidence" value="ECO:0007669"/>
    <property type="project" value="UniProtKB-KW"/>
</dbReference>
<gene>
    <name evidence="3" type="ordered locus">SBG_1437</name>
</gene>
<organism evidence="3 4">
    <name type="scientific">Salmonella bongori (strain ATCC 43975 / DSM 13772 / NCTC 12419)</name>
    <dbReference type="NCBI Taxonomy" id="218493"/>
    <lineage>
        <taxon>Bacteria</taxon>
        <taxon>Pseudomonadati</taxon>
        <taxon>Pseudomonadota</taxon>
        <taxon>Gammaproteobacteria</taxon>
        <taxon>Enterobacterales</taxon>
        <taxon>Enterobacteriaceae</taxon>
        <taxon>Salmonella</taxon>
    </lineage>
</organism>
<dbReference type="GO" id="GO:0016779">
    <property type="term" value="F:nucleotidyltransferase activity"/>
    <property type="evidence" value="ECO:0007669"/>
    <property type="project" value="UniProtKB-ARBA"/>
</dbReference>
<accession>A0A0K0HAV2</accession>
<sequence length="326" mass="36106">MTKYRLSEKSQAFTYQVDGEKKSVLLRQLIAETDFNDVKAGTPGGWVDAESVLSQQGNCWIYDENTMAFAGTQISGNARITQPCILYNHVRIGDSVWIDRANISDGACISDNVTIKSSTVRGECAIYGDARVLNQSDVFAVQGLTREHAQILRIYDRVTLRYSRVVHQVQLYGDAIITHAFIEHRAEVFDFALIEGNQKNNVWICDCARVYGHARVIAGTEEDAIPTLRYSSQVAEHAFIEGNCVLKHHVLVGGHAEVRGGPILLDDRVLIEGHACLQGEMVIEHHVEITGRAAVMAFDGNTIHLRGPKVINGEEHITRTPLIGSL</sequence>
<keyword evidence="1 3" id="KW-0808">Transferase</keyword>
<name>A0A0K0HAV2_SALBC</name>
<dbReference type="NCBIfam" id="NF040481">
    <property type="entry name" value="YdcK_fam"/>
    <property type="match status" value="1"/>
</dbReference>
<keyword evidence="2" id="KW-0012">Acyltransferase</keyword>
<dbReference type="InterPro" id="IPR048014">
    <property type="entry name" value="YdcK-like"/>
</dbReference>
<dbReference type="InterPro" id="IPR040831">
    <property type="entry name" value="B_solenoid_ydck_rpt"/>
</dbReference>
<evidence type="ECO:0000256" key="1">
    <source>
        <dbReference type="ARBA" id="ARBA00022679"/>
    </source>
</evidence>
<dbReference type="RefSeq" id="WP_000170591.1">
    <property type="nucleotide sequence ID" value="NC_015761.1"/>
</dbReference>
<evidence type="ECO:0000256" key="2">
    <source>
        <dbReference type="ARBA" id="ARBA00023315"/>
    </source>
</evidence>
<protein>
    <submittedName>
        <fullName evidence="3">Putative transferase</fullName>
    </submittedName>
</protein>
<dbReference type="SUPFAM" id="SSF51161">
    <property type="entry name" value="Trimeric LpxA-like enzymes"/>
    <property type="match status" value="1"/>
</dbReference>